<comment type="caution">
    <text evidence="2">The sequence shown here is derived from an EMBL/GenBank/DDBJ whole genome shotgun (WGS) entry which is preliminary data.</text>
</comment>
<protein>
    <submittedName>
        <fullName evidence="2">Uncharacterized protein</fullName>
    </submittedName>
</protein>
<sequence>MATRLVPEEDGWMKVLRKGQVPANPTTLIPRPQEGFTLADFRPAALMIAIRNAANLLPSEANATYITIHQHQNIAVIRTLQKLPRRRSPAPAASTLQTKPGKYASSRCPRRTLAKELFTASMQAPRPAS</sequence>
<dbReference type="AlphaFoldDB" id="A0A9J6FYX4"/>
<dbReference type="Proteomes" id="UP000821853">
    <property type="component" value="Chromosome 2"/>
</dbReference>
<proteinExistence type="predicted"/>
<reference evidence="2 3" key="1">
    <citation type="journal article" date="2020" name="Cell">
        <title>Large-Scale Comparative Analyses of Tick Genomes Elucidate Their Genetic Diversity and Vector Capacities.</title>
        <authorList>
            <consortium name="Tick Genome and Microbiome Consortium (TIGMIC)"/>
            <person name="Jia N."/>
            <person name="Wang J."/>
            <person name="Shi W."/>
            <person name="Du L."/>
            <person name="Sun Y."/>
            <person name="Zhan W."/>
            <person name="Jiang J.F."/>
            <person name="Wang Q."/>
            <person name="Zhang B."/>
            <person name="Ji P."/>
            <person name="Bell-Sakyi L."/>
            <person name="Cui X.M."/>
            <person name="Yuan T.T."/>
            <person name="Jiang B.G."/>
            <person name="Yang W.F."/>
            <person name="Lam T.T."/>
            <person name="Chang Q.C."/>
            <person name="Ding S.J."/>
            <person name="Wang X.J."/>
            <person name="Zhu J.G."/>
            <person name="Ruan X.D."/>
            <person name="Zhao L."/>
            <person name="Wei J.T."/>
            <person name="Ye R.Z."/>
            <person name="Que T.C."/>
            <person name="Du C.H."/>
            <person name="Zhou Y.H."/>
            <person name="Cheng J.X."/>
            <person name="Dai P.F."/>
            <person name="Guo W.B."/>
            <person name="Han X.H."/>
            <person name="Huang E.J."/>
            <person name="Li L.F."/>
            <person name="Wei W."/>
            <person name="Gao Y.C."/>
            <person name="Liu J.Z."/>
            <person name="Shao H.Z."/>
            <person name="Wang X."/>
            <person name="Wang C.C."/>
            <person name="Yang T.C."/>
            <person name="Huo Q.B."/>
            <person name="Li W."/>
            <person name="Chen H.Y."/>
            <person name="Chen S.E."/>
            <person name="Zhou L.G."/>
            <person name="Ni X.B."/>
            <person name="Tian J.H."/>
            <person name="Sheng Y."/>
            <person name="Liu T."/>
            <person name="Pan Y.S."/>
            <person name="Xia L.Y."/>
            <person name="Li J."/>
            <person name="Zhao F."/>
            <person name="Cao W.C."/>
        </authorList>
    </citation>
    <scope>NUCLEOTIDE SEQUENCE [LARGE SCALE GENOMIC DNA]</scope>
    <source>
        <strain evidence="2">HaeL-2018</strain>
    </source>
</reference>
<keyword evidence="3" id="KW-1185">Reference proteome</keyword>
<organism evidence="2 3">
    <name type="scientific">Haemaphysalis longicornis</name>
    <name type="common">Bush tick</name>
    <dbReference type="NCBI Taxonomy" id="44386"/>
    <lineage>
        <taxon>Eukaryota</taxon>
        <taxon>Metazoa</taxon>
        <taxon>Ecdysozoa</taxon>
        <taxon>Arthropoda</taxon>
        <taxon>Chelicerata</taxon>
        <taxon>Arachnida</taxon>
        <taxon>Acari</taxon>
        <taxon>Parasitiformes</taxon>
        <taxon>Ixodida</taxon>
        <taxon>Ixodoidea</taxon>
        <taxon>Ixodidae</taxon>
        <taxon>Haemaphysalinae</taxon>
        <taxon>Haemaphysalis</taxon>
    </lineage>
</organism>
<name>A0A9J6FYX4_HAELO</name>
<dbReference type="EMBL" id="JABSTR010000004">
    <property type="protein sequence ID" value="KAH9367664.1"/>
    <property type="molecule type" value="Genomic_DNA"/>
</dbReference>
<evidence type="ECO:0000313" key="2">
    <source>
        <dbReference type="EMBL" id="KAH9367664.1"/>
    </source>
</evidence>
<feature type="region of interest" description="Disordered" evidence="1">
    <location>
        <begin position="84"/>
        <end position="106"/>
    </location>
</feature>
<dbReference type="VEuPathDB" id="VectorBase:HLOH_056601"/>
<evidence type="ECO:0000313" key="3">
    <source>
        <dbReference type="Proteomes" id="UP000821853"/>
    </source>
</evidence>
<accession>A0A9J6FYX4</accession>
<gene>
    <name evidence="2" type="ORF">HPB48_020377</name>
</gene>
<evidence type="ECO:0000256" key="1">
    <source>
        <dbReference type="SAM" id="MobiDB-lite"/>
    </source>
</evidence>